<evidence type="ECO:0000313" key="3">
    <source>
        <dbReference type="EMBL" id="KAK1422562.1"/>
    </source>
</evidence>
<feature type="domain" description="DUF4378" evidence="2">
    <location>
        <begin position="758"/>
        <end position="928"/>
    </location>
</feature>
<evidence type="ECO:0000256" key="1">
    <source>
        <dbReference type="SAM" id="MobiDB-lite"/>
    </source>
</evidence>
<feature type="region of interest" description="Disordered" evidence="1">
    <location>
        <begin position="306"/>
        <end position="405"/>
    </location>
</feature>
<feature type="compositionally biased region" description="Basic residues" evidence="1">
    <location>
        <begin position="385"/>
        <end position="394"/>
    </location>
</feature>
<gene>
    <name evidence="3" type="ORF">QVD17_17845</name>
</gene>
<reference evidence="3" key="1">
    <citation type="journal article" date="2023" name="bioRxiv">
        <title>Improved chromosome-level genome assembly for marigold (Tagetes erecta).</title>
        <authorList>
            <person name="Jiang F."/>
            <person name="Yuan L."/>
            <person name="Wang S."/>
            <person name="Wang H."/>
            <person name="Xu D."/>
            <person name="Wang A."/>
            <person name="Fan W."/>
        </authorList>
    </citation>
    <scope>NUCLEOTIDE SEQUENCE</scope>
    <source>
        <strain evidence="3">WSJ</strain>
        <tissue evidence="3">Leaf</tissue>
    </source>
</reference>
<feature type="region of interest" description="Disordered" evidence="1">
    <location>
        <begin position="445"/>
        <end position="487"/>
    </location>
</feature>
<evidence type="ECO:0000259" key="2">
    <source>
        <dbReference type="Pfam" id="PF14309"/>
    </source>
</evidence>
<feature type="region of interest" description="Disordered" evidence="1">
    <location>
        <begin position="624"/>
        <end position="643"/>
    </location>
</feature>
<organism evidence="3 4">
    <name type="scientific">Tagetes erecta</name>
    <name type="common">African marigold</name>
    <dbReference type="NCBI Taxonomy" id="13708"/>
    <lineage>
        <taxon>Eukaryota</taxon>
        <taxon>Viridiplantae</taxon>
        <taxon>Streptophyta</taxon>
        <taxon>Embryophyta</taxon>
        <taxon>Tracheophyta</taxon>
        <taxon>Spermatophyta</taxon>
        <taxon>Magnoliopsida</taxon>
        <taxon>eudicotyledons</taxon>
        <taxon>Gunneridae</taxon>
        <taxon>Pentapetalae</taxon>
        <taxon>asterids</taxon>
        <taxon>campanulids</taxon>
        <taxon>Asterales</taxon>
        <taxon>Asteraceae</taxon>
        <taxon>Asteroideae</taxon>
        <taxon>Heliantheae alliance</taxon>
        <taxon>Tageteae</taxon>
        <taxon>Tagetes</taxon>
    </lineage>
</organism>
<feature type="compositionally biased region" description="Basic and acidic residues" evidence="1">
    <location>
        <begin position="76"/>
        <end position="87"/>
    </location>
</feature>
<comment type="caution">
    <text evidence="3">The sequence shown here is derived from an EMBL/GenBank/DDBJ whole genome shotgun (WGS) entry which is preliminary data.</text>
</comment>
<proteinExistence type="predicted"/>
<feature type="region of interest" description="Disordered" evidence="1">
    <location>
        <begin position="43"/>
        <end position="145"/>
    </location>
</feature>
<name>A0AAD8KLK3_TARER</name>
<dbReference type="PANTHER" id="PTHR47071:SF9">
    <property type="entry name" value="TRM32-LIKE PROTEIN (DUF3741)"/>
    <property type="match status" value="1"/>
</dbReference>
<dbReference type="AlphaFoldDB" id="A0AAD8KLK3"/>
<evidence type="ECO:0000313" key="4">
    <source>
        <dbReference type="Proteomes" id="UP001229421"/>
    </source>
</evidence>
<feature type="compositionally biased region" description="Basic and acidic residues" evidence="1">
    <location>
        <begin position="312"/>
        <end position="325"/>
    </location>
</feature>
<protein>
    <recommendedName>
        <fullName evidence="2">DUF4378 domain-containing protein</fullName>
    </recommendedName>
</protein>
<sequence length="936" mass="107301">MGKNMRGQSTSISLQNSNSNSGCMNKILHALDRRHRWQNVRKVLPNKRQGSGKHIIDGGNNEPIAGPEVPKKNKPPKNEQEIADTRSKKFRIRSIISDEMAKRRGKHQWRRSSSPTRSPKRKTNSNSVKKTENDPGCESPSTTNVKKKRKCDICAAMLTVSYLRQKGLQLKDQKQQPPQIMLDAPYLHSRIGLTKSFSFPLLASTKTRDLELQQLKHKLRDFKDIQTTKEKFILPMTQWKDVGLIPKPMLTRPESFRATCSPSLKEKNQPTNQSKTLKQKIGFVIKVDGRKEKRRILMDAVFHKIPYGGRKSSKDPKKLGPEKLKSTSTNDHSSANKTHLKKTSSTSEAMSKYRKLLSQTSTRDEKLQQHSGDHKPRLFVAGSHSSKRKTHTRIRSLPNINPNDFMHNQEFPVKPTMDIHLSISSAMFDDQRSSERRNVPESVTNLIENEDVVDEKPGAGSDHQVKTKHQNESEAATESGDKHETSLIEKGEAIQENIRVGDDYQEQNDHRKQLLDEHLGVGINFSNHQENTDDQNESRVAIEVKNDKSFNEILGMFKKVSDERVKLNDENESNCIVQKVTTIDKVQGAHNKNLHTLDQQEKEKSPLAFDFELNQDQGVHINLQDSKNTTNHQEIRKSGSEQGYLENLEVSQNILEHNEEDTSALSSGYKVDDDQKDTLDDQKKEMLVNTICYETDWSMQDLACSVTHIPNYPLEDEKKHEYIFSMNDVDEKRANINDEMIKKGFLHLDLESVKDKGEFQFVKQVLEKSGFLKTHDQVLGDWYSMYQPIDPLLFEEVETSYLQQTRILEDLKDEEDVVEKIINEHHLLIFDLINEALLEIHSKTYTYCPHPLTYGSKVTPMPVGCRVLEQVWDIVNMYLTWKPEEAASLDDVVTHDLGKGNCWMNLQGDAEIVGIQVEELLMDDLLDELVFDDLLM</sequence>
<feature type="region of interest" description="Disordered" evidence="1">
    <location>
        <begin position="1"/>
        <end position="21"/>
    </location>
</feature>
<feature type="compositionally biased region" description="Polar residues" evidence="1">
    <location>
        <begin position="326"/>
        <end position="349"/>
    </location>
</feature>
<dbReference type="Proteomes" id="UP001229421">
    <property type="component" value="Unassembled WGS sequence"/>
</dbReference>
<dbReference type="PANTHER" id="PTHR47071">
    <property type="entry name" value="PROTEIN TRM32"/>
    <property type="match status" value="1"/>
</dbReference>
<accession>A0AAD8KLK3</accession>
<dbReference type="Pfam" id="PF14309">
    <property type="entry name" value="DUF4378"/>
    <property type="match status" value="1"/>
</dbReference>
<keyword evidence="4" id="KW-1185">Reference proteome</keyword>
<dbReference type="InterPro" id="IPR044257">
    <property type="entry name" value="TRM32-like"/>
</dbReference>
<feature type="compositionally biased region" description="Basic and acidic residues" evidence="1">
    <location>
        <begin position="362"/>
        <end position="376"/>
    </location>
</feature>
<feature type="compositionally biased region" description="Basic and acidic residues" evidence="1">
    <location>
        <begin position="463"/>
        <end position="472"/>
    </location>
</feature>
<dbReference type="EMBL" id="JAUHHV010000005">
    <property type="protein sequence ID" value="KAK1422562.1"/>
    <property type="molecule type" value="Genomic_DNA"/>
</dbReference>
<dbReference type="InterPro" id="IPR025486">
    <property type="entry name" value="DUF4378"/>
</dbReference>